<gene>
    <name evidence="9" type="ORF">KDK_71840</name>
</gene>
<sequence length="295" mass="31858">MKARGFILTLLTSCMFGLGAVLGKMAATAMHPLLVSFLDLAVGGLLLGMILMAARIPLRLQLGKADWLQLLLFSAIGTALPLVCIVTGLAQTSAIKGGFLLQMQGLVTVICAIIFLHERLVWKHFGGILLLLIGSLFVILKHLDAAQWEAFNWGDLLIVLGAAGLGYGMIPAKKLSVKTHSLPLNFWRLLLGAIVLLPFLFIQPHTFTFAITPTLLWVLPVYIITNFCIGYITLQEGLRFLKAWEAAAMMQTIPIFSTAAAMILLHDSISWLQIIGGIIILGGGMILALGSEASN</sequence>
<dbReference type="EMBL" id="BIFS01000002">
    <property type="protein sequence ID" value="GCE23384.1"/>
    <property type="molecule type" value="Genomic_DNA"/>
</dbReference>
<feature type="domain" description="EamA" evidence="8">
    <location>
        <begin position="4"/>
        <end position="139"/>
    </location>
</feature>
<evidence type="ECO:0000256" key="1">
    <source>
        <dbReference type="ARBA" id="ARBA00004651"/>
    </source>
</evidence>
<feature type="transmembrane region" description="Helical" evidence="7">
    <location>
        <begin position="151"/>
        <end position="170"/>
    </location>
</feature>
<feature type="transmembrane region" description="Helical" evidence="7">
    <location>
        <begin position="271"/>
        <end position="290"/>
    </location>
</feature>
<evidence type="ECO:0000256" key="4">
    <source>
        <dbReference type="ARBA" id="ARBA00022692"/>
    </source>
</evidence>
<dbReference type="RefSeq" id="WP_126556832.1">
    <property type="nucleotide sequence ID" value="NZ_BIFS01000002.1"/>
</dbReference>
<dbReference type="Proteomes" id="UP000287188">
    <property type="component" value="Unassembled WGS sequence"/>
</dbReference>
<feature type="transmembrane region" description="Helical" evidence="7">
    <location>
        <begin position="182"/>
        <end position="202"/>
    </location>
</feature>
<feature type="transmembrane region" description="Helical" evidence="7">
    <location>
        <begin position="121"/>
        <end position="139"/>
    </location>
</feature>
<feature type="transmembrane region" description="Helical" evidence="7">
    <location>
        <begin position="33"/>
        <end position="58"/>
    </location>
</feature>
<evidence type="ECO:0000256" key="3">
    <source>
        <dbReference type="ARBA" id="ARBA00022475"/>
    </source>
</evidence>
<keyword evidence="10" id="KW-1185">Reference proteome</keyword>
<dbReference type="InterPro" id="IPR050638">
    <property type="entry name" value="AA-Vitamin_Transporters"/>
</dbReference>
<comment type="subcellular location">
    <subcellularLocation>
        <location evidence="1">Cell membrane</location>
        <topology evidence="1">Multi-pass membrane protein</topology>
    </subcellularLocation>
</comment>
<evidence type="ECO:0000313" key="10">
    <source>
        <dbReference type="Proteomes" id="UP000287188"/>
    </source>
</evidence>
<dbReference type="PANTHER" id="PTHR32322:SF18">
    <property type="entry name" value="S-ADENOSYLMETHIONINE_S-ADENOSYLHOMOCYSTEINE TRANSPORTER"/>
    <property type="match status" value="1"/>
</dbReference>
<protein>
    <submittedName>
        <fullName evidence="9">Membrane protein</fullName>
    </submittedName>
</protein>
<keyword evidence="4 7" id="KW-0812">Transmembrane</keyword>
<comment type="caution">
    <text evidence="9">The sequence shown here is derived from an EMBL/GenBank/DDBJ whole genome shotgun (WGS) entry which is preliminary data.</text>
</comment>
<feature type="transmembrane region" description="Helical" evidence="7">
    <location>
        <begin position="246"/>
        <end position="265"/>
    </location>
</feature>
<dbReference type="PANTHER" id="PTHR32322">
    <property type="entry name" value="INNER MEMBRANE TRANSPORTER"/>
    <property type="match status" value="1"/>
</dbReference>
<keyword evidence="5 7" id="KW-1133">Transmembrane helix</keyword>
<comment type="similarity">
    <text evidence="2">Belongs to the EamA transporter family.</text>
</comment>
<keyword evidence="3" id="KW-1003">Cell membrane</keyword>
<feature type="transmembrane region" description="Helical" evidence="7">
    <location>
        <begin position="70"/>
        <end position="91"/>
    </location>
</feature>
<evidence type="ECO:0000259" key="8">
    <source>
        <dbReference type="Pfam" id="PF00892"/>
    </source>
</evidence>
<evidence type="ECO:0000256" key="7">
    <source>
        <dbReference type="SAM" id="Phobius"/>
    </source>
</evidence>
<name>A0A402AWC6_9CHLR</name>
<dbReference type="InterPro" id="IPR037185">
    <property type="entry name" value="EmrE-like"/>
</dbReference>
<dbReference type="AlphaFoldDB" id="A0A402AWC6"/>
<keyword evidence="6 7" id="KW-0472">Membrane</keyword>
<dbReference type="Pfam" id="PF00892">
    <property type="entry name" value="EamA"/>
    <property type="match status" value="2"/>
</dbReference>
<dbReference type="OrthoDB" id="158109at2"/>
<evidence type="ECO:0000313" key="9">
    <source>
        <dbReference type="EMBL" id="GCE23384.1"/>
    </source>
</evidence>
<feature type="transmembrane region" description="Helical" evidence="7">
    <location>
        <begin position="97"/>
        <end position="116"/>
    </location>
</feature>
<dbReference type="SUPFAM" id="SSF103481">
    <property type="entry name" value="Multidrug resistance efflux transporter EmrE"/>
    <property type="match status" value="2"/>
</dbReference>
<evidence type="ECO:0000256" key="5">
    <source>
        <dbReference type="ARBA" id="ARBA00022989"/>
    </source>
</evidence>
<evidence type="ECO:0000256" key="6">
    <source>
        <dbReference type="ARBA" id="ARBA00023136"/>
    </source>
</evidence>
<organism evidence="9 10">
    <name type="scientific">Dictyobacter kobayashii</name>
    <dbReference type="NCBI Taxonomy" id="2014872"/>
    <lineage>
        <taxon>Bacteria</taxon>
        <taxon>Bacillati</taxon>
        <taxon>Chloroflexota</taxon>
        <taxon>Ktedonobacteria</taxon>
        <taxon>Ktedonobacterales</taxon>
        <taxon>Dictyobacteraceae</taxon>
        <taxon>Dictyobacter</taxon>
    </lineage>
</organism>
<evidence type="ECO:0000256" key="2">
    <source>
        <dbReference type="ARBA" id="ARBA00007362"/>
    </source>
</evidence>
<proteinExistence type="inferred from homology"/>
<dbReference type="InterPro" id="IPR000620">
    <property type="entry name" value="EamA_dom"/>
</dbReference>
<feature type="domain" description="EamA" evidence="8">
    <location>
        <begin position="153"/>
        <end position="287"/>
    </location>
</feature>
<feature type="transmembrane region" description="Helical" evidence="7">
    <location>
        <begin position="214"/>
        <end position="234"/>
    </location>
</feature>
<accession>A0A402AWC6</accession>
<dbReference type="GO" id="GO:0005886">
    <property type="term" value="C:plasma membrane"/>
    <property type="evidence" value="ECO:0007669"/>
    <property type="project" value="UniProtKB-SubCell"/>
</dbReference>
<reference evidence="10" key="1">
    <citation type="submission" date="2018-12" db="EMBL/GenBank/DDBJ databases">
        <title>Tengunoibacter tsumagoiensis gen. nov., sp. nov., Dictyobacter kobayashii sp. nov., D. alpinus sp. nov., and D. joshuensis sp. nov. and description of Dictyobacteraceae fam. nov. within the order Ktedonobacterales isolated from Tengu-no-mugimeshi.</title>
        <authorList>
            <person name="Wang C.M."/>
            <person name="Zheng Y."/>
            <person name="Sakai Y."/>
            <person name="Toyoda A."/>
            <person name="Minakuchi Y."/>
            <person name="Abe K."/>
            <person name="Yokota A."/>
            <person name="Yabe S."/>
        </authorList>
    </citation>
    <scope>NUCLEOTIDE SEQUENCE [LARGE SCALE GENOMIC DNA]</scope>
    <source>
        <strain evidence="10">Uno11</strain>
    </source>
</reference>